<dbReference type="InterPro" id="IPR047859">
    <property type="entry name" value="Ribosomal_bL17_CS"/>
</dbReference>
<evidence type="ECO:0000313" key="8">
    <source>
        <dbReference type="Proteomes" id="UP000228775"/>
    </source>
</evidence>
<sequence>MRHQSNKKILSLRYDQRRSLLKSLAQSLILHEKLTTTETKAKTIKPIVEKMITRAKKQDISAIRLLRRSLSEVAVKKLMKLAQRYALRPGGYLHLVKLPSRLQDAAPQALITFTE</sequence>
<name>A0A2M7AY09_9BACT</name>
<dbReference type="PROSITE" id="PS01167">
    <property type="entry name" value="RIBOSOMAL_L17"/>
    <property type="match status" value="1"/>
</dbReference>
<evidence type="ECO:0000256" key="6">
    <source>
        <dbReference type="RuleBase" id="RU000661"/>
    </source>
</evidence>
<dbReference type="EMBL" id="PEVY01000007">
    <property type="protein sequence ID" value="PIU75518.1"/>
    <property type="molecule type" value="Genomic_DNA"/>
</dbReference>
<evidence type="ECO:0000256" key="5">
    <source>
        <dbReference type="RuleBase" id="RU000660"/>
    </source>
</evidence>
<dbReference type="Gene3D" id="3.90.1030.10">
    <property type="entry name" value="Ribosomal protein L17"/>
    <property type="match status" value="1"/>
</dbReference>
<gene>
    <name evidence="7" type="primary">rplQ</name>
    <name evidence="7" type="ORF">COS76_00425</name>
</gene>
<dbReference type="GO" id="GO:0003735">
    <property type="term" value="F:structural constituent of ribosome"/>
    <property type="evidence" value="ECO:0007669"/>
    <property type="project" value="InterPro"/>
</dbReference>
<evidence type="ECO:0000256" key="1">
    <source>
        <dbReference type="ARBA" id="ARBA00008777"/>
    </source>
</evidence>
<evidence type="ECO:0000256" key="3">
    <source>
        <dbReference type="ARBA" id="ARBA00023274"/>
    </source>
</evidence>
<dbReference type="GO" id="GO:0006412">
    <property type="term" value="P:translation"/>
    <property type="evidence" value="ECO:0007669"/>
    <property type="project" value="InterPro"/>
</dbReference>
<comment type="caution">
    <text evidence="7">The sequence shown here is derived from an EMBL/GenBank/DDBJ whole genome shotgun (WGS) entry which is preliminary data.</text>
</comment>
<evidence type="ECO:0000256" key="4">
    <source>
        <dbReference type="ARBA" id="ARBA00035494"/>
    </source>
</evidence>
<accession>A0A2M7AY09</accession>
<protein>
    <recommendedName>
        <fullName evidence="4 6">50S ribosomal protein L17</fullName>
    </recommendedName>
</protein>
<dbReference type="PANTHER" id="PTHR14413:SF16">
    <property type="entry name" value="LARGE RIBOSOMAL SUBUNIT PROTEIN BL17M"/>
    <property type="match status" value="1"/>
</dbReference>
<dbReference type="PANTHER" id="PTHR14413">
    <property type="entry name" value="RIBOSOMAL PROTEIN L17"/>
    <property type="match status" value="1"/>
</dbReference>
<keyword evidence="3 5" id="KW-0687">Ribonucleoprotein</keyword>
<reference evidence="8" key="1">
    <citation type="submission" date="2017-09" db="EMBL/GenBank/DDBJ databases">
        <title>Depth-based differentiation of microbial function through sediment-hosted aquifers and enrichment of novel symbionts in the deep terrestrial subsurface.</title>
        <authorList>
            <person name="Probst A.J."/>
            <person name="Ladd B."/>
            <person name="Jarett J.K."/>
            <person name="Geller-Mcgrath D.E."/>
            <person name="Sieber C.M.K."/>
            <person name="Emerson J.B."/>
            <person name="Anantharaman K."/>
            <person name="Thomas B.C."/>
            <person name="Malmstrom R."/>
            <person name="Stieglmeier M."/>
            <person name="Klingl A."/>
            <person name="Woyke T."/>
            <person name="Ryan C.M."/>
            <person name="Banfield J.F."/>
        </authorList>
    </citation>
    <scope>NUCLEOTIDE SEQUENCE [LARGE SCALE GENOMIC DNA]</scope>
</reference>
<proteinExistence type="inferred from homology"/>
<dbReference type="AlphaFoldDB" id="A0A2M7AY09"/>
<dbReference type="NCBIfam" id="TIGR00059">
    <property type="entry name" value="L17"/>
    <property type="match status" value="1"/>
</dbReference>
<dbReference type="InterPro" id="IPR036373">
    <property type="entry name" value="Ribosomal_bL17_sf"/>
</dbReference>
<dbReference type="Proteomes" id="UP000228775">
    <property type="component" value="Unassembled WGS sequence"/>
</dbReference>
<evidence type="ECO:0000256" key="2">
    <source>
        <dbReference type="ARBA" id="ARBA00022980"/>
    </source>
</evidence>
<keyword evidence="2 5" id="KW-0689">Ribosomal protein</keyword>
<dbReference type="InterPro" id="IPR000456">
    <property type="entry name" value="Ribosomal_bL17"/>
</dbReference>
<comment type="similarity">
    <text evidence="1 5">Belongs to the bacterial ribosomal protein bL17 family.</text>
</comment>
<evidence type="ECO:0000313" key="7">
    <source>
        <dbReference type="EMBL" id="PIU75518.1"/>
    </source>
</evidence>
<dbReference type="SUPFAM" id="SSF64263">
    <property type="entry name" value="Prokaryotic ribosomal protein L17"/>
    <property type="match status" value="1"/>
</dbReference>
<dbReference type="Pfam" id="PF01196">
    <property type="entry name" value="Ribosomal_L17"/>
    <property type="match status" value="1"/>
</dbReference>
<dbReference type="GO" id="GO:0022625">
    <property type="term" value="C:cytosolic large ribosomal subunit"/>
    <property type="evidence" value="ECO:0007669"/>
    <property type="project" value="TreeGrafter"/>
</dbReference>
<organism evidence="7 8">
    <name type="scientific">Candidatus Portnoybacteria bacterium CG06_land_8_20_14_3_00_39_12</name>
    <dbReference type="NCBI Taxonomy" id="1974809"/>
    <lineage>
        <taxon>Bacteria</taxon>
        <taxon>Candidatus Portnoyibacteriota</taxon>
    </lineage>
</organism>